<evidence type="ECO:0000313" key="2">
    <source>
        <dbReference type="Proteomes" id="UP000029273"/>
    </source>
</evidence>
<protein>
    <submittedName>
        <fullName evidence="1">Uncharacterized protein</fullName>
    </submittedName>
</protein>
<name>A0A1A6C1M0_9GAMM</name>
<dbReference type="AlphaFoldDB" id="A0A1A6C1M0"/>
<reference evidence="1 2" key="1">
    <citation type="journal article" date="2014" name="Genome Announc.">
        <title>Draft Genome Sequence of the Iron-Oxidizing, Acidophilic, and Halotolerant 'Thiobacillus prosperus' Type Strain DSM 5130.</title>
        <authorList>
            <person name="Ossandon F.J."/>
            <person name="Cardenas J.P."/>
            <person name="Corbett M."/>
            <person name="Quatrini R."/>
            <person name="Holmes D.S."/>
            <person name="Watkin E."/>
        </authorList>
    </citation>
    <scope>NUCLEOTIDE SEQUENCE [LARGE SCALE GENOMIC DNA]</scope>
    <source>
        <strain evidence="1 2">DSM 5130</strain>
    </source>
</reference>
<proteinExistence type="predicted"/>
<keyword evidence="2" id="KW-1185">Reference proteome</keyword>
<gene>
    <name evidence="1" type="ORF">Thpro_022716</name>
</gene>
<organism evidence="1 2">
    <name type="scientific">Acidihalobacter prosperus</name>
    <dbReference type="NCBI Taxonomy" id="160660"/>
    <lineage>
        <taxon>Bacteria</taxon>
        <taxon>Pseudomonadati</taxon>
        <taxon>Pseudomonadota</taxon>
        <taxon>Gammaproteobacteria</taxon>
        <taxon>Chromatiales</taxon>
        <taxon>Ectothiorhodospiraceae</taxon>
        <taxon>Acidihalobacter</taxon>
    </lineage>
</organism>
<comment type="caution">
    <text evidence="1">The sequence shown here is derived from an EMBL/GenBank/DDBJ whole genome shotgun (WGS) entry which is preliminary data.</text>
</comment>
<evidence type="ECO:0000313" key="1">
    <source>
        <dbReference type="EMBL" id="OBS08466.1"/>
    </source>
</evidence>
<sequence>MAHRRLNAATGKAGRLIVFPYITIGNPAESKKNNKKTTN</sequence>
<accession>A0A1A6C1M0</accession>
<dbReference type="Proteomes" id="UP000029273">
    <property type="component" value="Unassembled WGS sequence"/>
</dbReference>
<dbReference type="EMBL" id="JQSG02000006">
    <property type="protein sequence ID" value="OBS08466.1"/>
    <property type="molecule type" value="Genomic_DNA"/>
</dbReference>